<dbReference type="EMBL" id="JBEWTB010000002">
    <property type="protein sequence ID" value="MET4756110.1"/>
    <property type="molecule type" value="Genomic_DNA"/>
</dbReference>
<feature type="region of interest" description="Disordered" evidence="1">
    <location>
        <begin position="1148"/>
        <end position="1215"/>
    </location>
</feature>
<feature type="region of interest" description="Disordered" evidence="1">
    <location>
        <begin position="258"/>
        <end position="280"/>
    </location>
</feature>
<protein>
    <submittedName>
        <fullName evidence="2">Uncharacterized protein (DUF433 family)</fullName>
    </submittedName>
</protein>
<comment type="caution">
    <text evidence="2">The sequence shown here is derived from an EMBL/GenBank/DDBJ whole genome shotgun (WGS) entry which is preliminary data.</text>
</comment>
<proteinExistence type="predicted"/>
<feature type="compositionally biased region" description="Low complexity" evidence="1">
    <location>
        <begin position="1192"/>
        <end position="1205"/>
    </location>
</feature>
<evidence type="ECO:0000313" key="3">
    <source>
        <dbReference type="Proteomes" id="UP001549366"/>
    </source>
</evidence>
<dbReference type="RefSeq" id="WP_354010471.1">
    <property type="nucleotide sequence ID" value="NZ_JBEWTA010000001.1"/>
</dbReference>
<evidence type="ECO:0000313" key="2">
    <source>
        <dbReference type="EMBL" id="MET4756110.1"/>
    </source>
</evidence>
<feature type="compositionally biased region" description="Polar residues" evidence="1">
    <location>
        <begin position="42"/>
        <end position="59"/>
    </location>
</feature>
<sequence length="1487" mass="167737">MDSGNNVSFSGSGNPVYRSENPDYRRERGRSRGRRGHFHGWATTSGQPRMPAPQTTARHSASRGASIAVRGAMHTSSSSEETPEQKYERLSNDETHLRMACFLGDLYFEGKSLFNEPVSASRVIQEFDKSLDQKKCILQKGVFLRKLFFKNHTLNGNPVSPETVLSVFKESGASDEIAYFYRNLCLQGIRVHGKPVKPEKVMSLLAPIQPPYVKGKFLEGLFWEKIPLESGPVTSQMVLDEYKRVNARREATQFLERIQPYEDIPSSDHRARNTPRNEPKALSAFVCRPKSLATPLGTRQRDRAATLAETETPEHQYERQLSDTTSYRRATFLRELYEEGRTLYGKPVSALMVVNEYDKSLNQTKCTLAKGGFLQSLFFHNRLLNGKPVTAEYVISVLERAGGLKELAYFYSFLCLNRIPVDGEPVTPESVMDRMEHEGTAVMKARFLESLFWGAVPLSSAPVSADDVLAEYKKSQDSEAQGRFLEMLCLNGVSLKNGPVTAESVEQLYKQSPQPRIIFLAKLCLAKMALNGQPVTPEMIIGELGEFLGPRDIRARFLMDLCLEEIKLDGEFVSPDAVVTAFEGANAEKELNWFLGELCLRGMILNSRLISPETIVEKLRQPGNSLELARFYRKMYEADIQLHGEFIQPETVYEAFQAVPDYIDGKHLELAHFKENLFYQRICLYQEPVTAEYVETAFGKAETGKFRQARAHFLRQLCLQDIRLNGQCPTPEAVRDLIPATMSGRIDLARFLQELFFKGIMLDEKPVTPEDVAGAFPETNEGRLGLARFLQELCLKSIKINGKFVRPETVMKKLQETGCELEQARFLQSLFLKGRKLNHKEVTPRRVADAFPDTVEGRLGLACFLQQLCMKGINLGGEMISPETITRQFEQENASLQQGLFLQALCLQKRPANGKQVPPEVVVEKLEQARGRLELGHFLEELCLRGMPLNGRPVKPETVIHYYQKNRYHLEQAKFIERLALSGKTTDTDISDDSVLKGFHGLSVSTEAYQIDYLLSRIQTLPPGNEEKRLQLYQEAVRLINDSGFTFDKTYYSALLKIRALLHGLPAYPAGSKLTPDTVARDIRSMPVSEQTIKLMFFFLAECCFQKWPLDGTQVSRAQVKASLNDLPASNARTALFYWFNEQCQQPGRQTFPVPERNPVKAGRRNKHQTREQQKNVQPASTSHSPVPQTPAPQAQAQPPVTLPLSVNKPEGSHNASSRVMSLINEVNNLYPHPVIVITRDLSNYSQGHGEQINLIGTDEGIEKLAEKIRNEFNSQDDNEPEVPTQCLIWSITSCRELHLPRKVFMTLTTARIRTELTIKADTYPGLPVIAEDAGIGIHGGAQPAASVPSCSIEDEAILIAERINHLNEHLLTPKLLSTRMYVPNSVIFYDEGSSVFAILMHAMMSLNKAEELSGMQEPSLNARYKQMLESSMTSLKSKIKQHPKIKGFIKAMESWLKNTPPNNNYEEKRHAFVKKIKEQASLLLRN</sequence>
<feature type="compositionally biased region" description="Low complexity" evidence="1">
    <location>
        <begin position="1"/>
        <end position="14"/>
    </location>
</feature>
<feature type="compositionally biased region" description="Basic and acidic residues" evidence="1">
    <location>
        <begin position="312"/>
        <end position="321"/>
    </location>
</feature>
<gene>
    <name evidence="2" type="ORF">V5J35_001302</name>
</gene>
<feature type="region of interest" description="Disordered" evidence="1">
    <location>
        <begin position="1"/>
        <end position="89"/>
    </location>
</feature>
<organism evidence="2 3">
    <name type="scientific">Endozoicomonas lisbonensis</name>
    <dbReference type="NCBI Taxonomy" id="3120522"/>
    <lineage>
        <taxon>Bacteria</taxon>
        <taxon>Pseudomonadati</taxon>
        <taxon>Pseudomonadota</taxon>
        <taxon>Gammaproteobacteria</taxon>
        <taxon>Oceanospirillales</taxon>
        <taxon>Endozoicomonadaceae</taxon>
        <taxon>Endozoicomonas</taxon>
    </lineage>
</organism>
<feature type="compositionally biased region" description="Polar residues" evidence="1">
    <location>
        <begin position="1175"/>
        <end position="1185"/>
    </location>
</feature>
<feature type="compositionally biased region" description="Basic and acidic residues" evidence="1">
    <location>
        <begin position="266"/>
        <end position="279"/>
    </location>
</feature>
<evidence type="ECO:0000256" key="1">
    <source>
        <dbReference type="SAM" id="MobiDB-lite"/>
    </source>
</evidence>
<dbReference type="Proteomes" id="UP001549366">
    <property type="component" value="Unassembled WGS sequence"/>
</dbReference>
<keyword evidence="3" id="KW-1185">Reference proteome</keyword>
<reference evidence="2 3" key="1">
    <citation type="submission" date="2024-06" db="EMBL/GenBank/DDBJ databases">
        <title>Genomic Encyclopedia of Type Strains, Phase V (KMG-V): Genome sequencing to study the core and pangenomes of soil and plant-associated prokaryotes.</title>
        <authorList>
            <person name="Whitman W."/>
        </authorList>
    </citation>
    <scope>NUCLEOTIDE SEQUENCE [LARGE SCALE GENOMIC DNA]</scope>
    <source>
        <strain evidence="2 3">NE40</strain>
    </source>
</reference>
<feature type="region of interest" description="Disordered" evidence="1">
    <location>
        <begin position="297"/>
        <end position="321"/>
    </location>
</feature>
<accession>A0ABV2SEC5</accession>
<feature type="compositionally biased region" description="Basic residues" evidence="1">
    <location>
        <begin position="27"/>
        <end position="38"/>
    </location>
</feature>
<name>A0ABV2SEC5_9GAMM</name>